<proteinExistence type="predicted"/>
<dbReference type="EMBL" id="BQNB010020421">
    <property type="protein sequence ID" value="GJT95771.1"/>
    <property type="molecule type" value="Genomic_DNA"/>
</dbReference>
<evidence type="ECO:0000259" key="1">
    <source>
        <dbReference type="PROSITE" id="PS50878"/>
    </source>
</evidence>
<dbReference type="InterPro" id="IPR043502">
    <property type="entry name" value="DNA/RNA_pol_sf"/>
</dbReference>
<dbReference type="SUPFAM" id="SSF56219">
    <property type="entry name" value="DNase I-like"/>
    <property type="match status" value="1"/>
</dbReference>
<dbReference type="Pfam" id="PF00078">
    <property type="entry name" value="RVT_1"/>
    <property type="match status" value="1"/>
</dbReference>
<accession>A0ABQ5I7R8</accession>
<dbReference type="Gene3D" id="3.60.10.10">
    <property type="entry name" value="Endonuclease/exonuclease/phosphatase"/>
    <property type="match status" value="1"/>
</dbReference>
<dbReference type="GO" id="GO:0003964">
    <property type="term" value="F:RNA-directed DNA polymerase activity"/>
    <property type="evidence" value="ECO:0007669"/>
    <property type="project" value="UniProtKB-KW"/>
</dbReference>
<dbReference type="Pfam" id="PF13966">
    <property type="entry name" value="zf-RVT"/>
    <property type="match status" value="1"/>
</dbReference>
<protein>
    <submittedName>
        <fullName evidence="2">RNA-directed DNA polymerase, eukaryota</fullName>
    </submittedName>
</protein>
<comment type="caution">
    <text evidence="2">The sequence shown here is derived from an EMBL/GenBank/DDBJ whole genome shotgun (WGS) entry which is preliminary data.</text>
</comment>
<reference evidence="2" key="1">
    <citation type="journal article" date="2022" name="Int. J. Mol. Sci.">
        <title>Draft Genome of Tanacetum Coccineum: Genomic Comparison of Closely Related Tanacetum-Family Plants.</title>
        <authorList>
            <person name="Yamashiro T."/>
            <person name="Shiraishi A."/>
            <person name="Nakayama K."/>
            <person name="Satake H."/>
        </authorList>
    </citation>
    <scope>NUCLEOTIDE SEQUENCE</scope>
</reference>
<dbReference type="PANTHER" id="PTHR33116:SF77">
    <property type="entry name" value="RNA-DIRECTED DNA POLYMERASE"/>
    <property type="match status" value="1"/>
</dbReference>
<keyword evidence="2" id="KW-0548">Nucleotidyltransferase</keyword>
<keyword evidence="3" id="KW-1185">Reference proteome</keyword>
<name>A0ABQ5I7R8_9ASTR</name>
<dbReference type="Proteomes" id="UP001151760">
    <property type="component" value="Unassembled WGS sequence"/>
</dbReference>
<dbReference type="InterPro" id="IPR036691">
    <property type="entry name" value="Endo/exonu/phosph_ase_sf"/>
</dbReference>
<dbReference type="PROSITE" id="PS50878">
    <property type="entry name" value="RT_POL"/>
    <property type="match status" value="1"/>
</dbReference>
<reference evidence="2" key="2">
    <citation type="submission" date="2022-01" db="EMBL/GenBank/DDBJ databases">
        <authorList>
            <person name="Yamashiro T."/>
            <person name="Shiraishi A."/>
            <person name="Satake H."/>
            <person name="Nakayama K."/>
        </authorList>
    </citation>
    <scope>NUCLEOTIDE SEQUENCE</scope>
</reference>
<dbReference type="InterPro" id="IPR026960">
    <property type="entry name" value="RVT-Znf"/>
</dbReference>
<keyword evidence="2" id="KW-0695">RNA-directed DNA polymerase</keyword>
<gene>
    <name evidence="2" type="ORF">Tco_1091289</name>
</gene>
<sequence length="1031" mass="117420">MSAMEVKFLWGNYFFDHIISEANGNSGGILCAWDVNLFKKDHHTISDNFVALYGTWIPNNQKVLLISVYAPQSISSKRLLWNYLESLIISWNGESLLMGDFNEVRCSEERWGSVYDSIGANAFNSFISNSGLNDIQLEGYSFTWAHPSATKMSKLDRPFCLMKVSSDFGPSPFRFFHSWLDFPGFDELVSKSWNSFALDDSNGMIRFKKKLQLLKKEIRTWIMDFKRHQMGLLVDLKSKLCDIDKTLDQGGVSEEILLSRMEVLKQLHDVQSSSSRDIMQKAKIRWAIEGDENSKYFHAIINKKRANFSVKDPGPRRGCINFPFPKRLSNDQVSELEAPISNDDIRTAVWGCGVDKSPGPDGFTFEFFRKFWTVIGPDFCIAVKWFFEHGGFAIGCNSSFVTLIPKVLDPKTVSDFRPISLIGSLYKVVTKILATRLSLVISDLISDVQTAFLPNRQILDGPFIINEVLSRCKFKKQQAMIFKVDFAKAYDSVRWDFLDDVLSSFGFGSRWRSWVRGSLSSGKASILVNGSPTSEFHFYRGLKQGDPLAPFLFLLIMEALHLSFSRALEAGIFSGYKIDSSTTLSHLFYADDAVFIGEWSHSNLRGIMNILRCFSFLSGMSINIQKSHLLGVGIPDVSVTEAANSIGCSIMKAPFKYLGILVGDNMSSIKAWDEIVAKMKKVQEGDRKIAWVKWSKVLASKKFGGLGVSSFFALNRALLFKWVWRYLSRDNSLWSRVISALHGLNGQSLSAAFNSSWSSIIKEVNSLKDKGVDLISHCKIRVGKGTCTSFWNDLWIGDSMLKLSFPRLFALEENKVISVADKLHSSISSSFRRPVRGGEEAQQLDQLSVILDSVSLSNMDDRWYWDLNGEEFSVKVNVFVWKLSLDRLPTRSNLLSRNILVSDVACPLCDHELEDSSHLFFGCPIAKDVQKLVCRWWNLDVQPYESYDGWLSWFKSIRFGSKTKDVLEGVFYVSWWSIWYFRNQLLFSDSIPRKDAIFDDIILRSFNWCVARSSKVLNWVSWLQYPYLIPM</sequence>
<dbReference type="InterPro" id="IPR000477">
    <property type="entry name" value="RT_dom"/>
</dbReference>
<dbReference type="CDD" id="cd01650">
    <property type="entry name" value="RT_nLTR_like"/>
    <property type="match status" value="1"/>
</dbReference>
<dbReference type="SUPFAM" id="SSF56672">
    <property type="entry name" value="DNA/RNA polymerases"/>
    <property type="match status" value="1"/>
</dbReference>
<keyword evidence="2" id="KW-0808">Transferase</keyword>
<evidence type="ECO:0000313" key="3">
    <source>
        <dbReference type="Proteomes" id="UP001151760"/>
    </source>
</evidence>
<organism evidence="2 3">
    <name type="scientific">Tanacetum coccineum</name>
    <dbReference type="NCBI Taxonomy" id="301880"/>
    <lineage>
        <taxon>Eukaryota</taxon>
        <taxon>Viridiplantae</taxon>
        <taxon>Streptophyta</taxon>
        <taxon>Embryophyta</taxon>
        <taxon>Tracheophyta</taxon>
        <taxon>Spermatophyta</taxon>
        <taxon>Magnoliopsida</taxon>
        <taxon>eudicotyledons</taxon>
        <taxon>Gunneridae</taxon>
        <taxon>Pentapetalae</taxon>
        <taxon>asterids</taxon>
        <taxon>campanulids</taxon>
        <taxon>Asterales</taxon>
        <taxon>Asteraceae</taxon>
        <taxon>Asteroideae</taxon>
        <taxon>Anthemideae</taxon>
        <taxon>Anthemidinae</taxon>
        <taxon>Tanacetum</taxon>
    </lineage>
</organism>
<evidence type="ECO:0000313" key="2">
    <source>
        <dbReference type="EMBL" id="GJT95771.1"/>
    </source>
</evidence>
<feature type="domain" description="Reverse transcriptase" evidence="1">
    <location>
        <begin position="385"/>
        <end position="662"/>
    </location>
</feature>
<dbReference type="PANTHER" id="PTHR33116">
    <property type="entry name" value="REVERSE TRANSCRIPTASE ZINC-BINDING DOMAIN-CONTAINING PROTEIN-RELATED-RELATED"/>
    <property type="match status" value="1"/>
</dbReference>